<dbReference type="EMBL" id="BK032715">
    <property type="protein sequence ID" value="DAF56398.1"/>
    <property type="molecule type" value="Genomic_DNA"/>
</dbReference>
<reference evidence="1" key="1">
    <citation type="journal article" date="2021" name="Proc. Natl. Acad. Sci. U.S.A.">
        <title>A Catalog of Tens of Thousands of Viruses from Human Metagenomes Reveals Hidden Associations with Chronic Diseases.</title>
        <authorList>
            <person name="Tisza M.J."/>
            <person name="Buck C.B."/>
        </authorList>
    </citation>
    <scope>NUCLEOTIDE SEQUENCE</scope>
    <source>
        <strain evidence="1">Ct0Qb19</strain>
    </source>
</reference>
<accession>A0A8S5SZL6</accession>
<sequence length="92" mass="10995">MRHSLLYLVVKESALIPRKREHVKHRCVPYWLRDLQVFRDQPLISLTPAAVKVQFLILVFECVFTQWDKKFFIFSFLPYNPVNNPLRGYGCI</sequence>
<protein>
    <submittedName>
        <fullName evidence="1">Photosystem II reaction centre I protein (PSII 4.8 kDa protein)</fullName>
    </submittedName>
</protein>
<organism evidence="1">
    <name type="scientific">Myoviridae sp. ct0Qb19</name>
    <dbReference type="NCBI Taxonomy" id="2827653"/>
    <lineage>
        <taxon>Viruses</taxon>
        <taxon>Duplodnaviria</taxon>
        <taxon>Heunggongvirae</taxon>
        <taxon>Uroviricota</taxon>
        <taxon>Caudoviricetes</taxon>
    </lineage>
</organism>
<proteinExistence type="predicted"/>
<evidence type="ECO:0000313" key="1">
    <source>
        <dbReference type="EMBL" id="DAF56398.1"/>
    </source>
</evidence>
<name>A0A8S5SZL6_9CAUD</name>